<dbReference type="GO" id="GO:0016226">
    <property type="term" value="P:iron-sulfur cluster assembly"/>
    <property type="evidence" value="ECO:0007669"/>
    <property type="project" value="TreeGrafter"/>
</dbReference>
<dbReference type="InterPro" id="IPR001680">
    <property type="entry name" value="WD40_rpt"/>
</dbReference>
<dbReference type="OrthoDB" id="10538574at2759"/>
<sequence length="255" mass="29837">MSQDQVVGRKLEQDIEEIEKYLDSSFYKIMNFIDQVFIIDSPVSQINHPKSKIQLSKFDQFHFIDQQEYISDIVQEVKSLINYNIKDQVQIQSQQQQKNQQLLINSQQQLLLFQQQNEQKSQSQVNLKPFSYEIIQASSIKQQEYCYAVAINKDCSFVAAVCNKLIQIYDFKQGMIKQNQVLNQHQSDVTTLNFMKQSNQLISGDHGSILIWTYNNDNSWICSQNIKCHSGYIRCIILNNNEDLFISSVQQSELR</sequence>
<dbReference type="AlphaFoldDB" id="A0A8S1YCX9"/>
<gene>
    <name evidence="1" type="ORF">PPENT_87.1.T1630103</name>
</gene>
<dbReference type="Proteomes" id="UP000689195">
    <property type="component" value="Unassembled WGS sequence"/>
</dbReference>
<dbReference type="PANTHER" id="PTHR19920">
    <property type="entry name" value="WD40 PROTEIN CIAO1"/>
    <property type="match status" value="1"/>
</dbReference>
<accession>A0A8S1YCX9</accession>
<protein>
    <recommendedName>
        <fullName evidence="3">WD40-repeat-containing domain</fullName>
    </recommendedName>
</protein>
<keyword evidence="2" id="KW-1185">Reference proteome</keyword>
<dbReference type="PANTHER" id="PTHR19920:SF0">
    <property type="entry name" value="CYTOSOLIC IRON-SULFUR PROTEIN ASSEMBLY PROTEIN CIAO1-RELATED"/>
    <property type="match status" value="1"/>
</dbReference>
<evidence type="ECO:0008006" key="3">
    <source>
        <dbReference type="Google" id="ProtNLM"/>
    </source>
</evidence>
<evidence type="ECO:0000313" key="2">
    <source>
        <dbReference type="Proteomes" id="UP000689195"/>
    </source>
</evidence>
<dbReference type="GO" id="GO:0097361">
    <property type="term" value="C:cytosolic [4Fe-4S] assembly targeting complex"/>
    <property type="evidence" value="ECO:0007669"/>
    <property type="project" value="TreeGrafter"/>
</dbReference>
<proteinExistence type="predicted"/>
<reference evidence="1" key="1">
    <citation type="submission" date="2021-01" db="EMBL/GenBank/DDBJ databases">
        <authorList>
            <consortium name="Genoscope - CEA"/>
            <person name="William W."/>
        </authorList>
    </citation>
    <scope>NUCLEOTIDE SEQUENCE</scope>
</reference>
<organism evidence="1 2">
    <name type="scientific">Paramecium pentaurelia</name>
    <dbReference type="NCBI Taxonomy" id="43138"/>
    <lineage>
        <taxon>Eukaryota</taxon>
        <taxon>Sar</taxon>
        <taxon>Alveolata</taxon>
        <taxon>Ciliophora</taxon>
        <taxon>Intramacronucleata</taxon>
        <taxon>Oligohymenophorea</taxon>
        <taxon>Peniculida</taxon>
        <taxon>Parameciidae</taxon>
        <taxon>Paramecium</taxon>
    </lineage>
</organism>
<evidence type="ECO:0000313" key="1">
    <source>
        <dbReference type="EMBL" id="CAD8211471.1"/>
    </source>
</evidence>
<name>A0A8S1YCX9_9CILI</name>
<comment type="caution">
    <text evidence="1">The sequence shown here is derived from an EMBL/GenBank/DDBJ whole genome shotgun (WGS) entry which is preliminary data.</text>
</comment>
<dbReference type="Pfam" id="PF00400">
    <property type="entry name" value="WD40"/>
    <property type="match status" value="1"/>
</dbReference>
<dbReference type="EMBL" id="CAJJDO010000163">
    <property type="protein sequence ID" value="CAD8211471.1"/>
    <property type="molecule type" value="Genomic_DNA"/>
</dbReference>